<gene>
    <name evidence="2" type="ORF">HGI30_02270</name>
</gene>
<protein>
    <submittedName>
        <fullName evidence="2">Uncharacterized protein</fullName>
    </submittedName>
</protein>
<evidence type="ECO:0000313" key="2">
    <source>
        <dbReference type="EMBL" id="QJC50532.1"/>
    </source>
</evidence>
<reference evidence="2 3" key="1">
    <citation type="submission" date="2020-04" db="EMBL/GenBank/DDBJ databases">
        <title>Novel Paenibacillus strain UniB2 isolated from commercial digestive syrup.</title>
        <authorList>
            <person name="Thorat V."/>
            <person name="Kirdat K."/>
            <person name="Tiwarekar B."/>
            <person name="Yadav A."/>
        </authorList>
    </citation>
    <scope>NUCLEOTIDE SEQUENCE [LARGE SCALE GENOMIC DNA]</scope>
    <source>
        <strain evidence="2 3">UniB2</strain>
    </source>
</reference>
<evidence type="ECO:0000256" key="1">
    <source>
        <dbReference type="SAM" id="Phobius"/>
    </source>
</evidence>
<keyword evidence="1" id="KW-0472">Membrane</keyword>
<proteinExistence type="predicted"/>
<organism evidence="2 3">
    <name type="scientific">Paenibacillus albicereus</name>
    <dbReference type="NCBI Taxonomy" id="2726185"/>
    <lineage>
        <taxon>Bacteria</taxon>
        <taxon>Bacillati</taxon>
        <taxon>Bacillota</taxon>
        <taxon>Bacilli</taxon>
        <taxon>Bacillales</taxon>
        <taxon>Paenibacillaceae</taxon>
        <taxon>Paenibacillus</taxon>
    </lineage>
</organism>
<accession>A0A6H2GT10</accession>
<evidence type="ECO:0000313" key="3">
    <source>
        <dbReference type="Proteomes" id="UP000502136"/>
    </source>
</evidence>
<dbReference type="Proteomes" id="UP000502136">
    <property type="component" value="Chromosome"/>
</dbReference>
<keyword evidence="1" id="KW-1133">Transmembrane helix</keyword>
<dbReference type="EMBL" id="CP051428">
    <property type="protein sequence ID" value="QJC50532.1"/>
    <property type="molecule type" value="Genomic_DNA"/>
</dbReference>
<name>A0A6H2GT10_9BACL</name>
<dbReference type="KEGG" id="palr:HGI30_02270"/>
<dbReference type="RefSeq" id="WP_168906209.1">
    <property type="nucleotide sequence ID" value="NZ_CP051428.1"/>
</dbReference>
<keyword evidence="1" id="KW-0812">Transmembrane</keyword>
<feature type="transmembrane region" description="Helical" evidence="1">
    <location>
        <begin position="47"/>
        <end position="71"/>
    </location>
</feature>
<keyword evidence="3" id="KW-1185">Reference proteome</keyword>
<dbReference type="AlphaFoldDB" id="A0A6H2GT10"/>
<sequence>MNLEREVQDLKQRVEVLEARERERARESVEQRHVPTALKERGFGKPFLTGFVVMATVLFFVLISVGVIQFISQG</sequence>